<dbReference type="GO" id="GO:0005829">
    <property type="term" value="C:cytosol"/>
    <property type="evidence" value="ECO:0007669"/>
    <property type="project" value="TreeGrafter"/>
</dbReference>
<sequence>MDVKDLKYFITVVEAGSFSAASKVLHVTQPALSWNIKQLEEELGLQLLKRYNHGIKMTMSGQLLYEGGKDVVEGFERLERLLRSDNSSYLREVKFGLTTLFAIEYMDVFESFKKKYDQYNLTFTQRGSKEIQNMLIRGEIDIGLTSEPTYYSKLSVNANRLEGYYIDLGVLVGKDNPLFDKTSLTLLDLKDMEFSMLTTDYAISNEIPKRCSDLGFQPKIVYENENWEVIVKHVESYGSISILPSEFEQFLNREDIKWIKLDDPEVSRFNLQLVTSLDLSIRDDHVLYWRVYNELLERNKRNPDS</sequence>
<dbReference type="PANTHER" id="PTHR30419">
    <property type="entry name" value="HTH-TYPE TRANSCRIPTIONAL REGULATOR YBHD"/>
    <property type="match status" value="1"/>
</dbReference>
<evidence type="ECO:0000259" key="5">
    <source>
        <dbReference type="PROSITE" id="PS50931"/>
    </source>
</evidence>
<keyword evidence="2" id="KW-0805">Transcription regulation</keyword>
<dbReference type="InterPro" id="IPR000847">
    <property type="entry name" value="LysR_HTH_N"/>
</dbReference>
<dbReference type="STRING" id="1514105.AOC36_03670"/>
<comment type="similarity">
    <text evidence="1">Belongs to the LysR transcriptional regulatory family.</text>
</comment>
<organism evidence="6 7">
    <name type="scientific">Erysipelothrix larvae</name>
    <dbReference type="NCBI Taxonomy" id="1514105"/>
    <lineage>
        <taxon>Bacteria</taxon>
        <taxon>Bacillati</taxon>
        <taxon>Bacillota</taxon>
        <taxon>Erysipelotrichia</taxon>
        <taxon>Erysipelotrichales</taxon>
        <taxon>Erysipelotrichaceae</taxon>
        <taxon>Erysipelothrix</taxon>
    </lineage>
</organism>
<dbReference type="Gene3D" id="3.40.190.290">
    <property type="match status" value="1"/>
</dbReference>
<dbReference type="FunFam" id="1.10.10.10:FF:000001">
    <property type="entry name" value="LysR family transcriptional regulator"/>
    <property type="match status" value="1"/>
</dbReference>
<dbReference type="EMBL" id="CP013213">
    <property type="protein sequence ID" value="AMC93106.1"/>
    <property type="molecule type" value="Genomic_DNA"/>
</dbReference>
<dbReference type="SUPFAM" id="SSF53850">
    <property type="entry name" value="Periplasmic binding protein-like II"/>
    <property type="match status" value="1"/>
</dbReference>
<feature type="domain" description="HTH lysR-type" evidence="5">
    <location>
        <begin position="1"/>
        <end position="58"/>
    </location>
</feature>
<proteinExistence type="inferred from homology"/>
<dbReference type="PROSITE" id="PS50931">
    <property type="entry name" value="HTH_LYSR"/>
    <property type="match status" value="1"/>
</dbReference>
<dbReference type="Gene3D" id="1.10.10.10">
    <property type="entry name" value="Winged helix-like DNA-binding domain superfamily/Winged helix DNA-binding domain"/>
    <property type="match status" value="1"/>
</dbReference>
<keyword evidence="7" id="KW-1185">Reference proteome</keyword>
<evidence type="ECO:0000313" key="7">
    <source>
        <dbReference type="Proteomes" id="UP000063781"/>
    </source>
</evidence>
<evidence type="ECO:0000256" key="1">
    <source>
        <dbReference type="ARBA" id="ARBA00009437"/>
    </source>
</evidence>
<keyword evidence="3" id="KW-0238">DNA-binding</keyword>
<dbReference type="GO" id="GO:0003677">
    <property type="term" value="F:DNA binding"/>
    <property type="evidence" value="ECO:0007669"/>
    <property type="project" value="UniProtKB-KW"/>
</dbReference>
<dbReference type="Pfam" id="PF00126">
    <property type="entry name" value="HTH_1"/>
    <property type="match status" value="1"/>
</dbReference>
<reference evidence="6 7" key="1">
    <citation type="submission" date="2015-10" db="EMBL/GenBank/DDBJ databases">
        <title>Erysipelothrix larvae sp. LV19 isolated from the larval gut of the rhinoceros beetle, Trypoxylus dichotomus.</title>
        <authorList>
            <person name="Lim S."/>
            <person name="Kim B.-C."/>
        </authorList>
    </citation>
    <scope>NUCLEOTIDE SEQUENCE [LARGE SCALE GENOMIC DNA]</scope>
    <source>
        <strain evidence="6 7">LV19</strain>
    </source>
</reference>
<dbReference type="PRINTS" id="PR00039">
    <property type="entry name" value="HTHLYSR"/>
</dbReference>
<accession>A0A120JTJ9</accession>
<name>A0A120JTJ9_9FIRM</name>
<evidence type="ECO:0000256" key="4">
    <source>
        <dbReference type="ARBA" id="ARBA00023163"/>
    </source>
</evidence>
<protein>
    <submittedName>
        <fullName evidence="6">LysR family transcriptional regulator</fullName>
    </submittedName>
</protein>
<dbReference type="Pfam" id="PF03466">
    <property type="entry name" value="LysR_substrate"/>
    <property type="match status" value="1"/>
</dbReference>
<dbReference type="PANTHER" id="PTHR30419:SF8">
    <property type="entry name" value="NITROGEN ASSIMILATION TRANSCRIPTIONAL ACTIVATOR-RELATED"/>
    <property type="match status" value="1"/>
</dbReference>
<dbReference type="RefSeq" id="WP_067631556.1">
    <property type="nucleotide sequence ID" value="NZ_CP013213.1"/>
</dbReference>
<dbReference type="InterPro" id="IPR050950">
    <property type="entry name" value="HTH-type_LysR_regulators"/>
</dbReference>
<dbReference type="Proteomes" id="UP000063781">
    <property type="component" value="Chromosome"/>
</dbReference>
<evidence type="ECO:0000256" key="3">
    <source>
        <dbReference type="ARBA" id="ARBA00023125"/>
    </source>
</evidence>
<evidence type="ECO:0000313" key="6">
    <source>
        <dbReference type="EMBL" id="AMC93106.1"/>
    </source>
</evidence>
<dbReference type="AlphaFoldDB" id="A0A120JTJ9"/>
<dbReference type="InterPro" id="IPR036388">
    <property type="entry name" value="WH-like_DNA-bd_sf"/>
</dbReference>
<dbReference type="CDD" id="cd05466">
    <property type="entry name" value="PBP2_LTTR_substrate"/>
    <property type="match status" value="1"/>
</dbReference>
<dbReference type="GO" id="GO:0003700">
    <property type="term" value="F:DNA-binding transcription factor activity"/>
    <property type="evidence" value="ECO:0007669"/>
    <property type="project" value="InterPro"/>
</dbReference>
<evidence type="ECO:0000256" key="2">
    <source>
        <dbReference type="ARBA" id="ARBA00023015"/>
    </source>
</evidence>
<dbReference type="KEGG" id="erl:AOC36_03670"/>
<dbReference type="OrthoDB" id="9803735at2"/>
<gene>
    <name evidence="6" type="ORF">AOC36_03670</name>
</gene>
<dbReference type="SUPFAM" id="SSF46785">
    <property type="entry name" value="Winged helix' DNA-binding domain"/>
    <property type="match status" value="1"/>
</dbReference>
<keyword evidence="4" id="KW-0804">Transcription</keyword>
<dbReference type="InterPro" id="IPR005119">
    <property type="entry name" value="LysR_subst-bd"/>
</dbReference>
<dbReference type="InterPro" id="IPR036390">
    <property type="entry name" value="WH_DNA-bd_sf"/>
</dbReference>